<name>A0A2J6S5P1_HYAVF</name>
<dbReference type="Proteomes" id="UP000235786">
    <property type="component" value="Unassembled WGS sequence"/>
</dbReference>
<dbReference type="AlphaFoldDB" id="A0A2J6S5P1"/>
<feature type="compositionally biased region" description="Polar residues" evidence="1">
    <location>
        <begin position="198"/>
        <end position="223"/>
    </location>
</feature>
<feature type="compositionally biased region" description="Polar residues" evidence="1">
    <location>
        <begin position="1"/>
        <end position="14"/>
    </location>
</feature>
<dbReference type="EMBL" id="KZ613939">
    <property type="protein sequence ID" value="PMD46084.1"/>
    <property type="molecule type" value="Genomic_DNA"/>
</dbReference>
<feature type="region of interest" description="Disordered" evidence="1">
    <location>
        <begin position="347"/>
        <end position="410"/>
    </location>
</feature>
<feature type="compositionally biased region" description="Polar residues" evidence="1">
    <location>
        <begin position="347"/>
        <end position="360"/>
    </location>
</feature>
<feature type="region of interest" description="Disordered" evidence="1">
    <location>
        <begin position="284"/>
        <end position="335"/>
    </location>
</feature>
<feature type="compositionally biased region" description="Polar residues" evidence="1">
    <location>
        <begin position="178"/>
        <end position="188"/>
    </location>
</feature>
<reference evidence="2 3" key="1">
    <citation type="submission" date="2016-04" db="EMBL/GenBank/DDBJ databases">
        <title>A degradative enzymes factory behind the ericoid mycorrhizal symbiosis.</title>
        <authorList>
            <consortium name="DOE Joint Genome Institute"/>
            <person name="Martino E."/>
            <person name="Morin E."/>
            <person name="Grelet G."/>
            <person name="Kuo A."/>
            <person name="Kohler A."/>
            <person name="Daghino S."/>
            <person name="Barry K."/>
            <person name="Choi C."/>
            <person name="Cichocki N."/>
            <person name="Clum A."/>
            <person name="Copeland A."/>
            <person name="Hainaut M."/>
            <person name="Haridas S."/>
            <person name="Labutti K."/>
            <person name="Lindquist E."/>
            <person name="Lipzen A."/>
            <person name="Khouja H.-R."/>
            <person name="Murat C."/>
            <person name="Ohm R."/>
            <person name="Olson A."/>
            <person name="Spatafora J."/>
            <person name="Veneault-Fourrey C."/>
            <person name="Henrissat B."/>
            <person name="Grigoriev I."/>
            <person name="Martin F."/>
            <person name="Perotto S."/>
        </authorList>
    </citation>
    <scope>NUCLEOTIDE SEQUENCE [LARGE SCALE GENOMIC DNA]</scope>
    <source>
        <strain evidence="2 3">F</strain>
    </source>
</reference>
<gene>
    <name evidence="2" type="ORF">L207DRAFT_205407</name>
</gene>
<feature type="compositionally biased region" description="Polar residues" evidence="1">
    <location>
        <begin position="154"/>
        <end position="169"/>
    </location>
</feature>
<keyword evidence="3" id="KW-1185">Reference proteome</keyword>
<sequence length="489" mass="53473">MEGPPTSDQGSPDSPKSARNRDREYFLRKYPIQNFFARGLQVLPESSVAASTGSHVGFDVASNDLMGMAEQNRDSSVATATTRIGGFPSFAPGPNIPMNQQTPPQLYSQFGPPQNPQVLGMQSGFEWHGPGNQAIPRNQQALHLEQVLRERHAQQQGHGQPDQFTQQSHLPQTNRVAPQLNIHSSPPNFGQPVAFQAGPSQQNIPRQTHPNFPQARHPQQQAPVGSGAAKLTPQQAAYQAQVYRDLQNTPGSVFVYSLTGGRALPENRRVHPPQQDFRRFRPHQQLSQQPLQFPQQPAQQPLQGPQHQPSQQQAPTGLPAFHSPRPRSSSISSNHFQREAIHRRFSSTGSMAGPSTNNGFGTQGQLGGAQMTPQSSQQSNHDKKPEAGGTSNIIPPGGTLPTPPSQTQSPEVVDGYTVAFENENEFANDGMPAQMPSQDPAMAQIEANLARITADRASVVPLNGQWTQQHINESVPFWYVRQTSPSLLQ</sequence>
<protein>
    <submittedName>
        <fullName evidence="2">Uncharacterized protein</fullName>
    </submittedName>
</protein>
<evidence type="ECO:0000256" key="1">
    <source>
        <dbReference type="SAM" id="MobiDB-lite"/>
    </source>
</evidence>
<organism evidence="2 3">
    <name type="scientific">Hyaloscypha variabilis (strain UAMH 11265 / GT02V1 / F)</name>
    <name type="common">Meliniomyces variabilis</name>
    <dbReference type="NCBI Taxonomy" id="1149755"/>
    <lineage>
        <taxon>Eukaryota</taxon>
        <taxon>Fungi</taxon>
        <taxon>Dikarya</taxon>
        <taxon>Ascomycota</taxon>
        <taxon>Pezizomycotina</taxon>
        <taxon>Leotiomycetes</taxon>
        <taxon>Helotiales</taxon>
        <taxon>Hyaloscyphaceae</taxon>
        <taxon>Hyaloscypha</taxon>
        <taxon>Hyaloscypha variabilis</taxon>
    </lineage>
</organism>
<feature type="region of interest" description="Disordered" evidence="1">
    <location>
        <begin position="150"/>
        <end position="169"/>
    </location>
</feature>
<evidence type="ECO:0000313" key="3">
    <source>
        <dbReference type="Proteomes" id="UP000235786"/>
    </source>
</evidence>
<feature type="compositionally biased region" description="Low complexity" evidence="1">
    <location>
        <begin position="395"/>
        <end position="410"/>
    </location>
</feature>
<proteinExistence type="predicted"/>
<feature type="region of interest" description="Disordered" evidence="1">
    <location>
        <begin position="178"/>
        <end position="232"/>
    </location>
</feature>
<evidence type="ECO:0000313" key="2">
    <source>
        <dbReference type="EMBL" id="PMD46084.1"/>
    </source>
</evidence>
<feature type="compositionally biased region" description="Low complexity" evidence="1">
    <location>
        <begin position="284"/>
        <end position="315"/>
    </location>
</feature>
<feature type="region of interest" description="Disordered" evidence="1">
    <location>
        <begin position="1"/>
        <end position="24"/>
    </location>
</feature>
<accession>A0A2J6S5P1</accession>